<dbReference type="InterPro" id="IPR029058">
    <property type="entry name" value="AB_hydrolase_fold"/>
</dbReference>
<dbReference type="GO" id="GO:0006508">
    <property type="term" value="P:proteolysis"/>
    <property type="evidence" value="ECO:0007669"/>
    <property type="project" value="InterPro"/>
</dbReference>
<evidence type="ECO:0000259" key="1">
    <source>
        <dbReference type="Pfam" id="PF00326"/>
    </source>
</evidence>
<dbReference type="GO" id="GO:0008236">
    <property type="term" value="F:serine-type peptidase activity"/>
    <property type="evidence" value="ECO:0007669"/>
    <property type="project" value="InterPro"/>
</dbReference>
<dbReference type="Gene3D" id="3.40.50.1820">
    <property type="entry name" value="alpha/beta hydrolase"/>
    <property type="match status" value="1"/>
</dbReference>
<dbReference type="Proteomes" id="UP000663866">
    <property type="component" value="Unassembled WGS sequence"/>
</dbReference>
<dbReference type="EMBL" id="CAJOBG010100334">
    <property type="protein sequence ID" value="CAF4700262.1"/>
    <property type="molecule type" value="Genomic_DNA"/>
</dbReference>
<dbReference type="Pfam" id="PF00326">
    <property type="entry name" value="Peptidase_S9"/>
    <property type="match status" value="1"/>
</dbReference>
<organism evidence="2 3">
    <name type="scientific">Rotaria magnacalcarata</name>
    <dbReference type="NCBI Taxonomy" id="392030"/>
    <lineage>
        <taxon>Eukaryota</taxon>
        <taxon>Metazoa</taxon>
        <taxon>Spiralia</taxon>
        <taxon>Gnathifera</taxon>
        <taxon>Rotifera</taxon>
        <taxon>Eurotatoria</taxon>
        <taxon>Bdelloidea</taxon>
        <taxon>Philodinida</taxon>
        <taxon>Philodinidae</taxon>
        <taxon>Rotaria</taxon>
    </lineage>
</organism>
<dbReference type="SUPFAM" id="SSF53474">
    <property type="entry name" value="alpha/beta-Hydrolases"/>
    <property type="match status" value="1"/>
</dbReference>
<feature type="domain" description="Peptidase S9 prolyl oligopeptidase catalytic" evidence="1">
    <location>
        <begin position="2"/>
        <end position="79"/>
    </location>
</feature>
<feature type="non-terminal residue" evidence="2">
    <location>
        <position position="1"/>
    </location>
</feature>
<evidence type="ECO:0000313" key="2">
    <source>
        <dbReference type="EMBL" id="CAF4700262.1"/>
    </source>
</evidence>
<dbReference type="InterPro" id="IPR001375">
    <property type="entry name" value="Peptidase_S9_cat"/>
</dbReference>
<name>A0A821ICN1_9BILA</name>
<dbReference type="AlphaFoldDB" id="A0A821ICN1"/>
<protein>
    <recommendedName>
        <fullName evidence="1">Peptidase S9 prolyl oligopeptidase catalytic domain-containing protein</fullName>
    </recommendedName>
</protein>
<sequence length="80" mass="8787">TQTTRFNAAVSGAGPVEHVSLWGLMDMPVIIASYIGGYPWKIPETYYKESIMFKLGYVQTPTHIVSGANDLRVPPSESLT</sequence>
<comment type="caution">
    <text evidence="2">The sequence shown here is derived from an EMBL/GenBank/DDBJ whole genome shotgun (WGS) entry which is preliminary data.</text>
</comment>
<feature type="non-terminal residue" evidence="2">
    <location>
        <position position="80"/>
    </location>
</feature>
<reference evidence="2" key="1">
    <citation type="submission" date="2021-02" db="EMBL/GenBank/DDBJ databases">
        <authorList>
            <person name="Nowell W R."/>
        </authorList>
    </citation>
    <scope>NUCLEOTIDE SEQUENCE</scope>
</reference>
<accession>A0A821ICN1</accession>
<proteinExistence type="predicted"/>
<gene>
    <name evidence="2" type="ORF">OVN521_LOCUS48372</name>
</gene>
<keyword evidence="3" id="KW-1185">Reference proteome</keyword>
<evidence type="ECO:0000313" key="3">
    <source>
        <dbReference type="Proteomes" id="UP000663866"/>
    </source>
</evidence>